<dbReference type="InterPro" id="IPR017927">
    <property type="entry name" value="FAD-bd_FR_type"/>
</dbReference>
<evidence type="ECO:0000256" key="2">
    <source>
        <dbReference type="SAM" id="Phobius"/>
    </source>
</evidence>
<feature type="transmembrane region" description="Helical" evidence="2">
    <location>
        <begin position="269"/>
        <end position="292"/>
    </location>
</feature>
<dbReference type="Gene3D" id="3.40.50.80">
    <property type="entry name" value="Nucleotide-binding domain of ferredoxin-NADP reductase (FNR) module"/>
    <property type="match status" value="1"/>
</dbReference>
<feature type="transmembrane region" description="Helical" evidence="2">
    <location>
        <begin position="127"/>
        <end position="147"/>
    </location>
</feature>
<keyword evidence="2" id="KW-0812">Transmembrane</keyword>
<dbReference type="EMBL" id="CP102173">
    <property type="protein sequence ID" value="UUP13408.1"/>
    <property type="molecule type" value="Genomic_DNA"/>
</dbReference>
<dbReference type="CDD" id="cd00322">
    <property type="entry name" value="FNR_like"/>
    <property type="match status" value="1"/>
</dbReference>
<gene>
    <name evidence="4" type="ORF">NQV15_16395</name>
</gene>
<dbReference type="InterPro" id="IPR001433">
    <property type="entry name" value="OxRdtase_FAD/NAD-bd"/>
</dbReference>
<dbReference type="Gene3D" id="2.40.30.10">
    <property type="entry name" value="Translation factors"/>
    <property type="match status" value="1"/>
</dbReference>
<proteinExistence type="predicted"/>
<reference evidence="4 5" key="1">
    <citation type="submission" date="2022-08" db="EMBL/GenBank/DDBJ databases">
        <title>novel species in genus Aeromicrobium.</title>
        <authorList>
            <person name="Ye L."/>
        </authorList>
    </citation>
    <scope>NUCLEOTIDE SEQUENCE [LARGE SCALE GENOMIC DNA]</scope>
    <source>
        <strain evidence="5">zg-Y1379</strain>
    </source>
</reference>
<feature type="transmembrane region" description="Helical" evidence="2">
    <location>
        <begin position="243"/>
        <end position="263"/>
    </location>
</feature>
<keyword evidence="5" id="KW-1185">Reference proteome</keyword>
<feature type="transmembrane region" description="Helical" evidence="2">
    <location>
        <begin position="48"/>
        <end position="68"/>
    </location>
</feature>
<feature type="domain" description="FAD-binding FR-type" evidence="3">
    <location>
        <begin position="294"/>
        <end position="398"/>
    </location>
</feature>
<feature type="transmembrane region" description="Helical" evidence="2">
    <location>
        <begin position="212"/>
        <end position="231"/>
    </location>
</feature>
<evidence type="ECO:0000259" key="3">
    <source>
        <dbReference type="PROSITE" id="PS51384"/>
    </source>
</evidence>
<sequence>MIAMVRDLLDRRLGAVTTYRLVTIVLAVLVAVFCLFTATGVIEGLSTGDNLVCLLVLLVASYGSNRLLGLAWRVTPHGESAVITALLLFFLFVPLPSIDTGNLVWLALAAALANASKYVLAWRGRHIFNPAAAGAFLVVVGQDVVGRQEPINAIWQTAATERLFPFVVVGALLVLWRTRRLDVALVFIAVAGVLVGARLLDLAPPGQPFGDVLKLVAYSYPIVFLAGFMLSEPLTLPPRRRQQLVVAAVTGVLFAYPMWIGWFTDTPPALGVFAISPELSLLIGNLVAFALARRTGVTLELETTRRVTPETHELVFRPRRPVRFVPGQYVELTVPHAGADGRGTRRTFSISSPPADDGRVAVMLRVPDRASTFKRALLELEPGSRVHGTGIGGDFVLPADPATPLLLVAGGIGITPFLSQLRHGPDRDVVLVLGVSSAAEVPYADELADVRVVLVCPERPDRLPAAWTFVAAPILSVQVIAEAVPDLAGRHAYVSGPPAMVNAVRPGLARRCRSVRTDYFSGY</sequence>
<feature type="transmembrane region" description="Helical" evidence="2">
    <location>
        <begin position="80"/>
        <end position="97"/>
    </location>
</feature>
<feature type="transmembrane region" description="Helical" evidence="2">
    <location>
        <begin position="103"/>
        <end position="120"/>
    </location>
</feature>
<dbReference type="InterPro" id="IPR017938">
    <property type="entry name" value="Riboflavin_synthase-like_b-brl"/>
</dbReference>
<dbReference type="PRINTS" id="PR00410">
    <property type="entry name" value="PHEHYDRXLASE"/>
</dbReference>
<organism evidence="4 5">
    <name type="scientific">Aeromicrobium wangtongii</name>
    <dbReference type="NCBI Taxonomy" id="2969247"/>
    <lineage>
        <taxon>Bacteria</taxon>
        <taxon>Bacillati</taxon>
        <taxon>Actinomycetota</taxon>
        <taxon>Actinomycetes</taxon>
        <taxon>Propionibacteriales</taxon>
        <taxon>Nocardioidaceae</taxon>
        <taxon>Aeromicrobium</taxon>
    </lineage>
</organism>
<evidence type="ECO:0000256" key="1">
    <source>
        <dbReference type="ARBA" id="ARBA00001974"/>
    </source>
</evidence>
<dbReference type="PANTHER" id="PTHR47354:SF5">
    <property type="entry name" value="PROTEIN RFBI"/>
    <property type="match status" value="1"/>
</dbReference>
<dbReference type="InterPro" id="IPR050415">
    <property type="entry name" value="MRET"/>
</dbReference>
<keyword evidence="2" id="KW-1133">Transmembrane helix</keyword>
<dbReference type="PROSITE" id="PS51384">
    <property type="entry name" value="FAD_FR"/>
    <property type="match status" value="1"/>
</dbReference>
<dbReference type="PANTHER" id="PTHR47354">
    <property type="entry name" value="NADH OXIDOREDUCTASE HCR"/>
    <property type="match status" value="1"/>
</dbReference>
<feature type="transmembrane region" description="Helical" evidence="2">
    <location>
        <begin position="153"/>
        <end position="176"/>
    </location>
</feature>
<dbReference type="RefSeq" id="WP_232403989.1">
    <property type="nucleotide sequence ID" value="NZ_CP102173.1"/>
</dbReference>
<accession>A0ABY5M9S4</accession>
<protein>
    <submittedName>
        <fullName evidence="4">FAD-dependent oxidoreductase</fullName>
    </submittedName>
</protein>
<comment type="cofactor">
    <cofactor evidence="1">
        <name>FAD</name>
        <dbReference type="ChEBI" id="CHEBI:57692"/>
    </cofactor>
</comment>
<dbReference type="Pfam" id="PF00175">
    <property type="entry name" value="NAD_binding_1"/>
    <property type="match status" value="1"/>
</dbReference>
<dbReference type="SUPFAM" id="SSF52343">
    <property type="entry name" value="Ferredoxin reductase-like, C-terminal NADP-linked domain"/>
    <property type="match status" value="1"/>
</dbReference>
<evidence type="ECO:0000313" key="4">
    <source>
        <dbReference type="EMBL" id="UUP13408.1"/>
    </source>
</evidence>
<evidence type="ECO:0000313" key="5">
    <source>
        <dbReference type="Proteomes" id="UP001316184"/>
    </source>
</evidence>
<keyword evidence="2" id="KW-0472">Membrane</keyword>
<name>A0ABY5M9S4_9ACTN</name>
<dbReference type="SUPFAM" id="SSF63380">
    <property type="entry name" value="Riboflavin synthase domain-like"/>
    <property type="match status" value="1"/>
</dbReference>
<feature type="transmembrane region" description="Helical" evidence="2">
    <location>
        <begin position="183"/>
        <end position="200"/>
    </location>
</feature>
<feature type="transmembrane region" description="Helical" evidence="2">
    <location>
        <begin position="21"/>
        <end position="42"/>
    </location>
</feature>
<dbReference type="Proteomes" id="UP001316184">
    <property type="component" value="Chromosome"/>
</dbReference>
<dbReference type="InterPro" id="IPR039261">
    <property type="entry name" value="FNR_nucleotide-bd"/>
</dbReference>